<evidence type="ECO:0000256" key="2">
    <source>
        <dbReference type="ARBA" id="ARBA00004734"/>
    </source>
</evidence>
<dbReference type="FunFam" id="1.10.40.30:FF:000007">
    <property type="entry name" value="Adenylosuccinate lyase"/>
    <property type="match status" value="1"/>
</dbReference>
<organism evidence="13 14">
    <name type="scientific">Thermosulfuriphilus ammonigenes</name>
    <dbReference type="NCBI Taxonomy" id="1936021"/>
    <lineage>
        <taxon>Bacteria</taxon>
        <taxon>Pseudomonadati</taxon>
        <taxon>Thermodesulfobacteriota</taxon>
        <taxon>Thermodesulfobacteria</taxon>
        <taxon>Thermodesulfobacteriales</taxon>
        <taxon>Thermodesulfobacteriaceae</taxon>
        <taxon>Thermosulfuriphilus</taxon>
    </lineage>
</organism>
<gene>
    <name evidence="13" type="ORF">G4V39_06225</name>
</gene>
<dbReference type="PRINTS" id="PR00149">
    <property type="entry name" value="FUMRATELYASE"/>
</dbReference>
<evidence type="ECO:0000256" key="9">
    <source>
        <dbReference type="ARBA" id="ARBA00030717"/>
    </source>
</evidence>
<dbReference type="AlphaFoldDB" id="A0A6G7PWU4"/>
<dbReference type="Proteomes" id="UP000502179">
    <property type="component" value="Chromosome"/>
</dbReference>
<dbReference type="RefSeq" id="WP_166032101.1">
    <property type="nucleotide sequence ID" value="NZ_CP048877.1"/>
</dbReference>
<name>A0A6G7PWU4_9BACT</name>
<dbReference type="Gene3D" id="1.10.40.30">
    <property type="entry name" value="Fumarase/aspartase (C-terminal domain)"/>
    <property type="match status" value="1"/>
</dbReference>
<dbReference type="GO" id="GO:0005829">
    <property type="term" value="C:cytosol"/>
    <property type="evidence" value="ECO:0007669"/>
    <property type="project" value="TreeGrafter"/>
</dbReference>
<dbReference type="SUPFAM" id="SSF48557">
    <property type="entry name" value="L-aspartase-like"/>
    <property type="match status" value="1"/>
</dbReference>
<dbReference type="PRINTS" id="PR00145">
    <property type="entry name" value="ARGSUCLYASE"/>
</dbReference>
<evidence type="ECO:0000256" key="3">
    <source>
        <dbReference type="ARBA" id="ARBA00008273"/>
    </source>
</evidence>
<dbReference type="Gene3D" id="1.20.200.10">
    <property type="entry name" value="Fumarase/aspartase (Central domain)"/>
    <property type="match status" value="1"/>
</dbReference>
<dbReference type="UniPathway" id="UPA00075">
    <property type="reaction ID" value="UER00336"/>
</dbReference>
<evidence type="ECO:0000256" key="12">
    <source>
        <dbReference type="RuleBase" id="RU361172"/>
    </source>
</evidence>
<keyword evidence="14" id="KW-1185">Reference proteome</keyword>
<dbReference type="InterPro" id="IPR000362">
    <property type="entry name" value="Fumarate_lyase_fam"/>
</dbReference>
<comment type="pathway">
    <text evidence="1 12">Purine metabolism; IMP biosynthesis via de novo pathway; 5-amino-1-(5-phospho-D-ribosyl)imidazole-4-carboxamide from 5-amino-1-(5-phospho-D-ribosyl)imidazole-4-carboxylate: step 2/2.</text>
</comment>
<evidence type="ECO:0000256" key="4">
    <source>
        <dbReference type="ARBA" id="ARBA00012339"/>
    </source>
</evidence>
<evidence type="ECO:0000256" key="10">
    <source>
        <dbReference type="ARBA" id="ARBA00049115"/>
    </source>
</evidence>
<evidence type="ECO:0000256" key="11">
    <source>
        <dbReference type="NCBIfam" id="TIGR00928"/>
    </source>
</evidence>
<dbReference type="NCBIfam" id="TIGR00928">
    <property type="entry name" value="purB"/>
    <property type="match status" value="1"/>
</dbReference>
<dbReference type="InterPro" id="IPR024083">
    <property type="entry name" value="Fumarase/histidase_N"/>
</dbReference>
<evidence type="ECO:0000313" key="14">
    <source>
        <dbReference type="Proteomes" id="UP000502179"/>
    </source>
</evidence>
<dbReference type="EC" id="4.3.2.2" evidence="4 11"/>
<comment type="catalytic activity">
    <reaction evidence="10">
        <text>N(6)-(1,2-dicarboxyethyl)-AMP = fumarate + AMP</text>
        <dbReference type="Rhea" id="RHEA:16853"/>
        <dbReference type="ChEBI" id="CHEBI:29806"/>
        <dbReference type="ChEBI" id="CHEBI:57567"/>
        <dbReference type="ChEBI" id="CHEBI:456215"/>
        <dbReference type="EC" id="4.3.2.2"/>
    </reaction>
    <physiologicalReaction direction="left-to-right" evidence="10">
        <dbReference type="Rhea" id="RHEA:16854"/>
    </physiologicalReaction>
</comment>
<dbReference type="GO" id="GO:0006189">
    <property type="term" value="P:'de novo' IMP biosynthetic process"/>
    <property type="evidence" value="ECO:0007669"/>
    <property type="project" value="UniProtKB-UniPathway"/>
</dbReference>
<dbReference type="FunFam" id="1.10.275.10:FF:000006">
    <property type="entry name" value="Adenylosuccinate lyase"/>
    <property type="match status" value="1"/>
</dbReference>
<dbReference type="Gene3D" id="1.10.275.10">
    <property type="entry name" value="Fumarase/aspartase (N-terminal domain)"/>
    <property type="match status" value="1"/>
</dbReference>
<dbReference type="PANTHER" id="PTHR43172">
    <property type="entry name" value="ADENYLOSUCCINATE LYASE"/>
    <property type="match status" value="1"/>
</dbReference>
<dbReference type="InterPro" id="IPR020557">
    <property type="entry name" value="Fumarate_lyase_CS"/>
</dbReference>
<dbReference type="CDD" id="cd01360">
    <property type="entry name" value="Adenylsuccinate_lyase_1"/>
    <property type="match status" value="1"/>
</dbReference>
<dbReference type="Pfam" id="PF10397">
    <property type="entry name" value="ADSL_C"/>
    <property type="match status" value="1"/>
</dbReference>
<reference evidence="13 14" key="1">
    <citation type="submission" date="2020-02" db="EMBL/GenBank/DDBJ databases">
        <title>Genome analysis of Thermosulfuriphilus ammonigenes ST65T, an anaerobic thermophilic chemolithoautotrophic bacterium isolated from a deep-sea hydrothermal vent.</title>
        <authorList>
            <person name="Slobodkina G."/>
            <person name="Allioux M."/>
            <person name="Merkel A."/>
            <person name="Alain K."/>
            <person name="Jebbar M."/>
            <person name="Slobodkin A."/>
        </authorList>
    </citation>
    <scope>NUCLEOTIDE SEQUENCE [LARGE SCALE GENOMIC DNA]</scope>
    <source>
        <strain evidence="13 14">ST65</strain>
    </source>
</reference>
<protein>
    <recommendedName>
        <fullName evidence="5 11">Adenylosuccinate lyase</fullName>
        <shortName evidence="12">ASL</shortName>
        <ecNumber evidence="4 11">4.3.2.2</ecNumber>
    </recommendedName>
    <alternativeName>
        <fullName evidence="9 12">Adenylosuccinase</fullName>
    </alternativeName>
</protein>
<dbReference type="GO" id="GO:0004018">
    <property type="term" value="F:N6-(1,2-dicarboxyethyl)AMP AMP-lyase (fumarate-forming) activity"/>
    <property type="evidence" value="ECO:0007669"/>
    <property type="project" value="UniProtKB-UniRule"/>
</dbReference>
<keyword evidence="6 12" id="KW-0658">Purine biosynthesis</keyword>
<dbReference type="Pfam" id="PF00206">
    <property type="entry name" value="Lyase_1"/>
    <property type="match status" value="1"/>
</dbReference>
<evidence type="ECO:0000256" key="8">
    <source>
        <dbReference type="ARBA" id="ARBA00024477"/>
    </source>
</evidence>
<dbReference type="PROSITE" id="PS00163">
    <property type="entry name" value="FUMARATE_LYASES"/>
    <property type="match status" value="1"/>
</dbReference>
<dbReference type="KEGG" id="tav:G4V39_06225"/>
<dbReference type="UniPathway" id="UPA00074">
    <property type="reaction ID" value="UER00132"/>
</dbReference>
<dbReference type="FunFam" id="1.20.200.10:FF:000008">
    <property type="entry name" value="Adenylosuccinate lyase"/>
    <property type="match status" value="1"/>
</dbReference>
<sequence>MIPRYSRPEMAEIWTEESKFRSWLEVEIAVCEAWAELGVIPKEALEVIKKKARFEVARIEEIEAEVKHDVIAFLTNVAEYVGPEARYIHLGMTSSDVLDTAMALRMKRAMEMIIADVEELLEVIKQRALEHQDTVMIGRTHGIHAEPITFGLKLAIWYEEFRRHRRRLEAALETISYGKISGAVGTYAHLDPRVEELACKRLGLMPAPVSSQIIQRDRYAEYLAALALLAGTVEKVATEIRHLQRTEVLEAEEYFSPGQKGSSAMPHKRNPILSENLCGLARLVRGYLTPALENMVLWHERDISHSSVERVIVPDATIATDFMLRRLTGVLRRLVVYPERMKKNLWLLRGLIFSQQVMLKLTEKGLSREEAYGIVQKLAMEVWQNEDKNFKDLLLASEKIRKYLSPEEIESLFDVNHYLRHVKTIFNRVFGHETT</sequence>
<evidence type="ECO:0000256" key="1">
    <source>
        <dbReference type="ARBA" id="ARBA00004706"/>
    </source>
</evidence>
<comment type="catalytic activity">
    <reaction evidence="8">
        <text>(2S)-2-[5-amino-1-(5-phospho-beta-D-ribosyl)imidazole-4-carboxamido]succinate = 5-amino-1-(5-phospho-beta-D-ribosyl)imidazole-4-carboxamide + fumarate</text>
        <dbReference type="Rhea" id="RHEA:23920"/>
        <dbReference type="ChEBI" id="CHEBI:29806"/>
        <dbReference type="ChEBI" id="CHEBI:58443"/>
        <dbReference type="ChEBI" id="CHEBI:58475"/>
        <dbReference type="EC" id="4.3.2.2"/>
    </reaction>
    <physiologicalReaction direction="left-to-right" evidence="8">
        <dbReference type="Rhea" id="RHEA:23921"/>
    </physiologicalReaction>
</comment>
<dbReference type="InterPro" id="IPR008948">
    <property type="entry name" value="L-Aspartase-like"/>
</dbReference>
<dbReference type="PANTHER" id="PTHR43172:SF1">
    <property type="entry name" value="ADENYLOSUCCINATE LYASE"/>
    <property type="match status" value="1"/>
</dbReference>
<accession>A0A6G7PWU4</accession>
<evidence type="ECO:0000256" key="5">
    <source>
        <dbReference type="ARBA" id="ARBA00017058"/>
    </source>
</evidence>
<dbReference type="InterPro" id="IPR004769">
    <property type="entry name" value="Pur_lyase"/>
</dbReference>
<comment type="pathway">
    <text evidence="2 12">Purine metabolism; AMP biosynthesis via de novo pathway; AMP from IMP: step 2/2.</text>
</comment>
<proteinExistence type="inferred from homology"/>
<evidence type="ECO:0000313" key="13">
    <source>
        <dbReference type="EMBL" id="QIJ71883.1"/>
    </source>
</evidence>
<dbReference type="GO" id="GO:0044208">
    <property type="term" value="P:'de novo' AMP biosynthetic process"/>
    <property type="evidence" value="ECO:0007669"/>
    <property type="project" value="UniProtKB-UniPathway"/>
</dbReference>
<dbReference type="InterPro" id="IPR022761">
    <property type="entry name" value="Fumarate_lyase_N"/>
</dbReference>
<dbReference type="InterPro" id="IPR019468">
    <property type="entry name" value="AdenyloSucc_lyase_C"/>
</dbReference>
<evidence type="ECO:0000256" key="7">
    <source>
        <dbReference type="ARBA" id="ARBA00023239"/>
    </source>
</evidence>
<keyword evidence="7 12" id="KW-0456">Lyase</keyword>
<dbReference type="GO" id="GO:0070626">
    <property type="term" value="F:(S)-2-(5-amino-1-(5-phospho-D-ribosyl)imidazole-4-carboxamido) succinate lyase (fumarate-forming) activity"/>
    <property type="evidence" value="ECO:0007669"/>
    <property type="project" value="TreeGrafter"/>
</dbReference>
<comment type="similarity">
    <text evidence="3 12">Belongs to the lyase 1 family. Adenylosuccinate lyase subfamily.</text>
</comment>
<dbReference type="EMBL" id="CP048877">
    <property type="protein sequence ID" value="QIJ71883.1"/>
    <property type="molecule type" value="Genomic_DNA"/>
</dbReference>
<dbReference type="SMART" id="SM00998">
    <property type="entry name" value="ADSL_C"/>
    <property type="match status" value="1"/>
</dbReference>
<evidence type="ECO:0000256" key="6">
    <source>
        <dbReference type="ARBA" id="ARBA00022755"/>
    </source>
</evidence>